<dbReference type="Gene3D" id="2.50.20.10">
    <property type="entry name" value="Lipoprotein localisation LolA/LolB/LppX"/>
    <property type="match status" value="1"/>
</dbReference>
<keyword evidence="11" id="KW-0998">Cell outer membrane</keyword>
<dbReference type="AlphaFoldDB" id="L0W9D2"/>
<keyword evidence="7" id="KW-0653">Protein transport</keyword>
<dbReference type="RefSeq" id="WP_008929779.1">
    <property type="nucleotide sequence ID" value="NZ_AMRJ01000023.1"/>
</dbReference>
<dbReference type="STRING" id="1177179.A11A3_13043"/>
<evidence type="ECO:0000256" key="10">
    <source>
        <dbReference type="ARBA" id="ARBA00023186"/>
    </source>
</evidence>
<dbReference type="GO" id="GO:0009279">
    <property type="term" value="C:cell outer membrane"/>
    <property type="evidence" value="ECO:0007669"/>
    <property type="project" value="UniProtKB-SubCell"/>
</dbReference>
<dbReference type="SUPFAM" id="SSF89392">
    <property type="entry name" value="Prokaryotic lipoproteins and lipoprotein localization factors"/>
    <property type="match status" value="1"/>
</dbReference>
<keyword evidence="8" id="KW-0472">Membrane</keyword>
<evidence type="ECO:0000256" key="9">
    <source>
        <dbReference type="ARBA" id="ARBA00023139"/>
    </source>
</evidence>
<evidence type="ECO:0000256" key="1">
    <source>
        <dbReference type="ARBA" id="ARBA00004459"/>
    </source>
</evidence>
<accession>L0W9D2</accession>
<comment type="caution">
    <text evidence="14">The sequence shown here is derived from an EMBL/GenBank/DDBJ whole genome shotgun (WGS) entry which is preliminary data.</text>
</comment>
<dbReference type="CDD" id="cd16326">
    <property type="entry name" value="LolB"/>
    <property type="match status" value="1"/>
</dbReference>
<evidence type="ECO:0000256" key="8">
    <source>
        <dbReference type="ARBA" id="ARBA00023136"/>
    </source>
</evidence>
<reference evidence="14 15" key="1">
    <citation type="journal article" date="2012" name="J. Bacteriol.">
        <title>Genome Sequence of the Alkane-Degrading Bacterium Alcanivorax hongdengensis Type Strain A-11-3.</title>
        <authorList>
            <person name="Lai Q."/>
            <person name="Shao Z."/>
        </authorList>
    </citation>
    <scope>NUCLEOTIDE SEQUENCE [LARGE SCALE GENOMIC DNA]</scope>
    <source>
        <strain evidence="14 15">A-11-3</strain>
    </source>
</reference>
<protein>
    <recommendedName>
        <fullName evidence="4">Outer-membrane lipoprotein LolB</fullName>
    </recommendedName>
</protein>
<dbReference type="InterPro" id="IPR029046">
    <property type="entry name" value="LolA/LolB/LppX"/>
</dbReference>
<dbReference type="PROSITE" id="PS51257">
    <property type="entry name" value="PROKAR_LIPOPROTEIN"/>
    <property type="match status" value="1"/>
</dbReference>
<dbReference type="Proteomes" id="UP000010164">
    <property type="component" value="Unassembled WGS sequence"/>
</dbReference>
<organism evidence="14 15">
    <name type="scientific">Alcanivorax hongdengensis A-11-3</name>
    <dbReference type="NCBI Taxonomy" id="1177179"/>
    <lineage>
        <taxon>Bacteria</taxon>
        <taxon>Pseudomonadati</taxon>
        <taxon>Pseudomonadota</taxon>
        <taxon>Gammaproteobacteria</taxon>
        <taxon>Oceanospirillales</taxon>
        <taxon>Alcanivoracaceae</taxon>
        <taxon>Alcanivorax</taxon>
    </lineage>
</organism>
<keyword evidence="10" id="KW-0143">Chaperone</keyword>
<gene>
    <name evidence="14" type="ORF">A11A3_13043</name>
</gene>
<dbReference type="Pfam" id="PF03550">
    <property type="entry name" value="LolB"/>
    <property type="match status" value="1"/>
</dbReference>
<dbReference type="EMBL" id="AMRJ01000023">
    <property type="protein sequence ID" value="EKF73556.1"/>
    <property type="molecule type" value="Genomic_DNA"/>
</dbReference>
<evidence type="ECO:0000256" key="12">
    <source>
        <dbReference type="ARBA" id="ARBA00023288"/>
    </source>
</evidence>
<evidence type="ECO:0000313" key="15">
    <source>
        <dbReference type="Proteomes" id="UP000010164"/>
    </source>
</evidence>
<dbReference type="eggNOG" id="COG3662">
    <property type="taxonomic scope" value="Bacteria"/>
</dbReference>
<dbReference type="OrthoDB" id="108890at2"/>
<evidence type="ECO:0000256" key="5">
    <source>
        <dbReference type="ARBA" id="ARBA00022448"/>
    </source>
</evidence>
<proteinExistence type="inferred from homology"/>
<comment type="subunit">
    <text evidence="3">Monomer.</text>
</comment>
<dbReference type="PATRIC" id="fig|1177179.3.peg.2593"/>
<sequence>MKALQLGCLLLVYVALQGCSALSRDEFLGVSTEEMTQWYVEGEMTVKSDAGKEHTYFTYKLIDDDYTLSIRPDKRVGDPRALITGSLLNNDNGKVWLADSSDGQARDIVQQVHYNLPLADLGYWLRGLAATGNAEVSRKKTDRVDRIREHGWVLDYHDYIEMGHYLMPGEISMKSDQARADIQVVRGETAYLISPCEATSRADPSASYRYQRPQPDDGARDRVAALVPADGSAPIPKWIDSSDFCDQLKKVHGDVPDPRIGLYGPDSMMWKVVSPLTPAGLGAGRALLLQIAHPWVTAGIDQHSIVRDDPLKRARNTFMYILTMVYGSMPQVMQAANEVRSMHEQVQGEMTTDAGAFAKGSEYRANEVNAMVWVNATLWDTLVRMYEKERGELSDAEKEQFYQESKLFAMLFGLPRSALPETWDDFEAYNKAMWHSDQLTVTDETLKLKNDLFDARSIWMIFPLWAQKQITAANLPPNLREDFEMKYGWWQKFNNAWLMAGAKVTDFILPDSMMMNPAYHEAEARLEGKRAGWYQRAVLRMGLGREQLVN</sequence>
<comment type="similarity">
    <text evidence="2">Belongs to the LolB family.</text>
</comment>
<keyword evidence="15" id="KW-1185">Reference proteome</keyword>
<evidence type="ECO:0000256" key="7">
    <source>
        <dbReference type="ARBA" id="ARBA00022927"/>
    </source>
</evidence>
<feature type="domain" description="ER-bound oxygenase mpaB/mpaB'/Rubber oxygenase catalytic" evidence="13">
    <location>
        <begin position="270"/>
        <end position="492"/>
    </location>
</feature>
<dbReference type="eggNOG" id="COG3017">
    <property type="taxonomic scope" value="Bacteria"/>
</dbReference>
<evidence type="ECO:0000256" key="11">
    <source>
        <dbReference type="ARBA" id="ARBA00023237"/>
    </source>
</evidence>
<keyword evidence="12" id="KW-0449">Lipoprotein</keyword>
<dbReference type="PANTHER" id="PTHR36151">
    <property type="entry name" value="BLR2777 PROTEIN"/>
    <property type="match status" value="1"/>
</dbReference>
<comment type="subcellular location">
    <subcellularLocation>
        <location evidence="1">Cell outer membrane</location>
        <topology evidence="1">Lipid-anchor</topology>
    </subcellularLocation>
</comment>
<dbReference type="GO" id="GO:0015031">
    <property type="term" value="P:protein transport"/>
    <property type="evidence" value="ECO:0007669"/>
    <property type="project" value="UniProtKB-KW"/>
</dbReference>
<keyword evidence="9" id="KW-0564">Palmitate</keyword>
<evidence type="ECO:0000256" key="4">
    <source>
        <dbReference type="ARBA" id="ARBA00016202"/>
    </source>
</evidence>
<evidence type="ECO:0000313" key="14">
    <source>
        <dbReference type="EMBL" id="EKF73556.1"/>
    </source>
</evidence>
<dbReference type="GO" id="GO:0016491">
    <property type="term" value="F:oxidoreductase activity"/>
    <property type="evidence" value="ECO:0007669"/>
    <property type="project" value="InterPro"/>
</dbReference>
<name>L0W9D2_9GAMM</name>
<evidence type="ECO:0000256" key="6">
    <source>
        <dbReference type="ARBA" id="ARBA00022729"/>
    </source>
</evidence>
<evidence type="ECO:0000256" key="3">
    <source>
        <dbReference type="ARBA" id="ARBA00011245"/>
    </source>
</evidence>
<dbReference type="Pfam" id="PF09995">
    <property type="entry name" value="MPAB_Lcp_cat"/>
    <property type="match status" value="1"/>
</dbReference>
<dbReference type="InterPro" id="IPR018713">
    <property type="entry name" value="MPAB/Lcp_cat_dom"/>
</dbReference>
<keyword evidence="5" id="KW-0813">Transport</keyword>
<dbReference type="InterPro" id="IPR004565">
    <property type="entry name" value="OM_lipoprot_LolB"/>
</dbReference>
<keyword evidence="6" id="KW-0732">Signal</keyword>
<evidence type="ECO:0000256" key="2">
    <source>
        <dbReference type="ARBA" id="ARBA00009696"/>
    </source>
</evidence>
<evidence type="ECO:0000259" key="13">
    <source>
        <dbReference type="Pfam" id="PF09995"/>
    </source>
</evidence>
<dbReference type="PANTHER" id="PTHR36151:SF3">
    <property type="entry name" value="ER-BOUND OXYGENASE MPAB_MPAB'_RUBBER OXYGENASE CATALYTIC DOMAIN-CONTAINING PROTEIN"/>
    <property type="match status" value="1"/>
</dbReference>